<dbReference type="Pfam" id="PF21082">
    <property type="entry name" value="MS_channel_3rd"/>
    <property type="match status" value="1"/>
</dbReference>
<dbReference type="InterPro" id="IPR006685">
    <property type="entry name" value="MscS_channel_2nd"/>
</dbReference>
<dbReference type="Pfam" id="PF00924">
    <property type="entry name" value="MS_channel_2nd"/>
    <property type="match status" value="1"/>
</dbReference>
<evidence type="ECO:0000259" key="11">
    <source>
        <dbReference type="Pfam" id="PF12794"/>
    </source>
</evidence>
<feature type="domain" description="Mechanosensitive ion channel MscS porin" evidence="12">
    <location>
        <begin position="38"/>
        <end position="257"/>
    </location>
</feature>
<dbReference type="InterPro" id="IPR052702">
    <property type="entry name" value="MscS-like_channel"/>
</dbReference>
<dbReference type="EMBL" id="BMLT01000002">
    <property type="protein sequence ID" value="GGO78240.1"/>
    <property type="molecule type" value="Genomic_DNA"/>
</dbReference>
<feature type="domain" description="Mechanosensitive ion channel MscS" evidence="10">
    <location>
        <begin position="906"/>
        <end position="971"/>
    </location>
</feature>
<dbReference type="InterPro" id="IPR025692">
    <property type="entry name" value="MscS_IM_dom1"/>
</dbReference>
<keyword evidence="7" id="KW-0175">Coiled coil</keyword>
<dbReference type="FunFam" id="2.30.30.60:FF:000001">
    <property type="entry name" value="MscS Mechanosensitive ion channel"/>
    <property type="match status" value="1"/>
</dbReference>
<dbReference type="PROSITE" id="PS01246">
    <property type="entry name" value="UPF0003"/>
    <property type="match status" value="1"/>
</dbReference>
<dbReference type="Pfam" id="PF12795">
    <property type="entry name" value="MscS_porin"/>
    <property type="match status" value="1"/>
</dbReference>
<keyword evidence="3" id="KW-1003">Cell membrane</keyword>
<dbReference type="InterPro" id="IPR010920">
    <property type="entry name" value="LSM_dom_sf"/>
</dbReference>
<feature type="domain" description="Mechanosensitive ion channel transmembrane helices 2/3" evidence="14">
    <location>
        <begin position="863"/>
        <end position="904"/>
    </location>
</feature>
<evidence type="ECO:0000256" key="4">
    <source>
        <dbReference type="ARBA" id="ARBA00022692"/>
    </source>
</evidence>
<feature type="transmembrane region" description="Helical" evidence="8">
    <location>
        <begin position="592"/>
        <end position="610"/>
    </location>
</feature>
<feature type="signal peptide" evidence="9">
    <location>
        <begin position="1"/>
        <end position="21"/>
    </location>
</feature>
<dbReference type="Pfam" id="PF21088">
    <property type="entry name" value="MS_channel_1st"/>
    <property type="match status" value="1"/>
</dbReference>
<dbReference type="SUPFAM" id="SSF50182">
    <property type="entry name" value="Sm-like ribonucleoproteins"/>
    <property type="match status" value="1"/>
</dbReference>
<protein>
    <submittedName>
        <fullName evidence="15">Miniconductance mechanosensitive channel MscM</fullName>
    </submittedName>
</protein>
<feature type="coiled-coil region" evidence="7">
    <location>
        <begin position="20"/>
        <end position="90"/>
    </location>
</feature>
<comment type="subcellular location">
    <subcellularLocation>
        <location evidence="1">Cell membrane</location>
        <topology evidence="1">Multi-pass membrane protein</topology>
    </subcellularLocation>
</comment>
<feature type="transmembrane region" description="Helical" evidence="8">
    <location>
        <begin position="545"/>
        <end position="568"/>
    </location>
</feature>
<dbReference type="Proteomes" id="UP000599578">
    <property type="component" value="Unassembled WGS sequence"/>
</dbReference>
<feature type="transmembrane region" description="Helical" evidence="8">
    <location>
        <begin position="890"/>
        <end position="918"/>
    </location>
</feature>
<accession>A0A918DPG0</accession>
<dbReference type="Gene3D" id="2.30.30.60">
    <property type="match status" value="1"/>
</dbReference>
<evidence type="ECO:0000256" key="3">
    <source>
        <dbReference type="ARBA" id="ARBA00022475"/>
    </source>
</evidence>
<dbReference type="InterPro" id="IPR006686">
    <property type="entry name" value="MscS_channel_CS"/>
</dbReference>
<dbReference type="GO" id="GO:0008381">
    <property type="term" value="F:mechanosensitive monoatomic ion channel activity"/>
    <property type="evidence" value="ECO:0007669"/>
    <property type="project" value="UniProtKB-ARBA"/>
</dbReference>
<evidence type="ECO:0000256" key="9">
    <source>
        <dbReference type="SAM" id="SignalP"/>
    </source>
</evidence>
<feature type="transmembrane region" description="Helical" evidence="8">
    <location>
        <begin position="859"/>
        <end position="878"/>
    </location>
</feature>
<evidence type="ECO:0000256" key="6">
    <source>
        <dbReference type="ARBA" id="ARBA00023136"/>
    </source>
</evidence>
<dbReference type="GO" id="GO:0005886">
    <property type="term" value="C:plasma membrane"/>
    <property type="evidence" value="ECO:0007669"/>
    <property type="project" value="UniProtKB-SubCell"/>
</dbReference>
<comment type="similarity">
    <text evidence="2">Belongs to the MscS (TC 1.A.23) family.</text>
</comment>
<dbReference type="Pfam" id="PF12794">
    <property type="entry name" value="MscS_TM"/>
    <property type="match status" value="1"/>
</dbReference>
<feature type="transmembrane region" description="Helical" evidence="8">
    <location>
        <begin position="698"/>
        <end position="717"/>
    </location>
</feature>
<sequence>MKDWLPALLWLLLLLPLSTRADLDSDIEQLGTRLQQYQSDSLSAQEQATRDKLQKTLDTLEQQKELEQRIDKLRQELIEQPERIAKLKQQPRPKAAVDLPSTLESLNRDQLQQRLTLVKASLLDQRKERERLQQEGEMVEQKRLSLREQLSLLQRAGNTGEVPGSGPRDEASQLLENARFEQRSLQMQALELELLALPGRAEINTLQLEALNLSIARNEVGLEQLEQALRQRLRSQTEEAISGLQSREQQDPDPAVQTLGERNIALSEEMRQVLNDIEAADNQRRQLEQHLKSVDEAYRTISQQLELNIRYVGTELHQLLSGLSRPLNTERTRSRINELRLRNLQLSKSAINAEQVLRGDAPPEPAPAAEALARYRSVLGDRAQLLEQLRDANLNLITELSTLLSVQTNINERTDQARKLINQKLLWLPSVTPIGLDWAAQIAASRQLLGEHWQQMSPRMTLKYSRDLPAAFTALALVTLAALWLSPYQKRKKTLWRRQIGNVMQDRFWNTLRLLLFGPLIALPVPLLLYILATRTLDPSLADYFAIQPLLLTAASVIWAFHCLWLWLSPSGLFNSHFGLDAALARTLRRRLIALFLFGLPLLLAVIYILRTPLDTEVLKPGLERLLMLALTGLIAMLWGSLLPSHPLINKLTSSRHWWMRAEFWIIGLVAFNLLLMIMMLIGYVFTAQVLMLTLLKILLTCLAVFIIHRLTLRWLLIAERKLSFDRSLARRAEMLAAREKKKEHREEEPPVSTDYLNIQTISEQSRKLLAALCWLLLLVLLWLNVGDLLPALDVLDQLVLWSSISTGASGEFLANVTLKDLLLASLLLGLSILAASNLPGLLELLILRHMTLAPGTGYAVTTLIRYALIMAGILFSADTLGLQWSKLQWLVAALGVGLGFGLQEIVANFVSGLIILFEKPARIGDTVTIGGVSGTVTRIQIRSTTVVDWDRKEVIIPNKTFITDQLINWSLTDSTTRIVIPVGVAYGSDTDRARILMVEAARETERVLTDPKPEAFFIGFGASTLDLELRLFVSSMADRLEVTHSVNSTIARKFADAGLEIAFPQLDVHLYRSGRPSGRTKPAEGED</sequence>
<dbReference type="InterPro" id="IPR049142">
    <property type="entry name" value="MS_channel_1st"/>
</dbReference>
<feature type="coiled-coil region" evidence="7">
    <location>
        <begin position="263"/>
        <end position="297"/>
    </location>
</feature>
<evidence type="ECO:0000256" key="8">
    <source>
        <dbReference type="SAM" id="Phobius"/>
    </source>
</evidence>
<comment type="caution">
    <text evidence="15">The sequence shown here is derived from an EMBL/GenBank/DDBJ whole genome shotgun (WGS) entry which is preliminary data.</text>
</comment>
<dbReference type="InterPro" id="IPR024393">
    <property type="entry name" value="MscS_porin"/>
</dbReference>
<keyword evidence="16" id="KW-1185">Reference proteome</keyword>
<feature type="transmembrane region" description="Helical" evidence="8">
    <location>
        <begin position="514"/>
        <end position="533"/>
    </location>
</feature>
<feature type="coiled-coil region" evidence="7">
    <location>
        <begin position="115"/>
        <end position="149"/>
    </location>
</feature>
<dbReference type="PANTHER" id="PTHR30347:SF1">
    <property type="entry name" value="MECHANOSENSITIVE CHANNEL MSCK"/>
    <property type="match status" value="1"/>
</dbReference>
<dbReference type="Gene3D" id="1.10.287.1260">
    <property type="match status" value="1"/>
</dbReference>
<reference evidence="15 16" key="1">
    <citation type="journal article" date="2014" name="Int. J. Syst. Evol. Microbiol.">
        <title>Complete genome sequence of Corynebacterium casei LMG S-19264T (=DSM 44701T), isolated from a smear-ripened cheese.</title>
        <authorList>
            <consortium name="US DOE Joint Genome Institute (JGI-PGF)"/>
            <person name="Walter F."/>
            <person name="Albersmeier A."/>
            <person name="Kalinowski J."/>
            <person name="Ruckert C."/>
        </authorList>
    </citation>
    <scope>NUCLEOTIDE SEQUENCE [LARGE SCALE GENOMIC DNA]</scope>
    <source>
        <strain evidence="15 16">CGMCC 1.7286</strain>
    </source>
</reference>
<keyword evidence="6 8" id="KW-0472">Membrane</keyword>
<feature type="domain" description="Mechanosensitive ion channel inner membrane" evidence="11">
    <location>
        <begin position="470"/>
        <end position="802"/>
    </location>
</feature>
<dbReference type="PANTHER" id="PTHR30347">
    <property type="entry name" value="POTASSIUM CHANNEL RELATED"/>
    <property type="match status" value="1"/>
</dbReference>
<feature type="chain" id="PRO_5036673280" evidence="9">
    <location>
        <begin position="22"/>
        <end position="1088"/>
    </location>
</feature>
<dbReference type="Gene3D" id="3.30.70.100">
    <property type="match status" value="1"/>
</dbReference>
<organism evidence="15 16">
    <name type="scientific">Marinobacterium nitratireducens</name>
    <dbReference type="NCBI Taxonomy" id="518897"/>
    <lineage>
        <taxon>Bacteria</taxon>
        <taxon>Pseudomonadati</taxon>
        <taxon>Pseudomonadota</taxon>
        <taxon>Gammaproteobacteria</taxon>
        <taxon>Oceanospirillales</taxon>
        <taxon>Oceanospirillaceae</taxon>
        <taxon>Marinobacterium</taxon>
    </lineage>
</organism>
<evidence type="ECO:0000256" key="2">
    <source>
        <dbReference type="ARBA" id="ARBA00008017"/>
    </source>
</evidence>
<keyword evidence="4 8" id="KW-0812">Transmembrane</keyword>
<evidence type="ECO:0000259" key="14">
    <source>
        <dbReference type="Pfam" id="PF21088"/>
    </source>
</evidence>
<feature type="transmembrane region" description="Helical" evidence="8">
    <location>
        <begin position="769"/>
        <end position="786"/>
    </location>
</feature>
<dbReference type="InterPro" id="IPR023408">
    <property type="entry name" value="MscS_beta-dom_sf"/>
</dbReference>
<evidence type="ECO:0000313" key="16">
    <source>
        <dbReference type="Proteomes" id="UP000599578"/>
    </source>
</evidence>
<keyword evidence="9" id="KW-0732">Signal</keyword>
<dbReference type="InterPro" id="IPR049278">
    <property type="entry name" value="MS_channel_C"/>
</dbReference>
<feature type="transmembrane region" description="Helical" evidence="8">
    <location>
        <begin position="622"/>
        <end position="643"/>
    </location>
</feature>
<dbReference type="InterPro" id="IPR011014">
    <property type="entry name" value="MscS_channel_TM-2"/>
</dbReference>
<feature type="transmembrane region" description="Helical" evidence="8">
    <location>
        <begin position="822"/>
        <end position="847"/>
    </location>
</feature>
<evidence type="ECO:0000259" key="13">
    <source>
        <dbReference type="Pfam" id="PF21082"/>
    </source>
</evidence>
<gene>
    <name evidence="15" type="ORF">GCM10011348_09680</name>
</gene>
<dbReference type="SUPFAM" id="SSF82861">
    <property type="entry name" value="Mechanosensitive channel protein MscS (YggB), transmembrane region"/>
    <property type="match status" value="1"/>
</dbReference>
<feature type="transmembrane region" description="Helical" evidence="8">
    <location>
        <begin position="468"/>
        <end position="488"/>
    </location>
</feature>
<feature type="domain" description="Mechanosensitive ion channel MscS C-terminal" evidence="13">
    <location>
        <begin position="979"/>
        <end position="1062"/>
    </location>
</feature>
<evidence type="ECO:0000259" key="10">
    <source>
        <dbReference type="Pfam" id="PF00924"/>
    </source>
</evidence>
<feature type="transmembrane region" description="Helical" evidence="8">
    <location>
        <begin position="664"/>
        <end position="686"/>
    </location>
</feature>
<name>A0A918DPG0_9GAMM</name>
<dbReference type="SUPFAM" id="SSF82689">
    <property type="entry name" value="Mechanosensitive channel protein MscS (YggB), C-terminal domain"/>
    <property type="match status" value="1"/>
</dbReference>
<dbReference type="InterPro" id="IPR011066">
    <property type="entry name" value="MscS_channel_C_sf"/>
</dbReference>
<evidence type="ECO:0000256" key="7">
    <source>
        <dbReference type="SAM" id="Coils"/>
    </source>
</evidence>
<proteinExistence type="inferred from homology"/>
<keyword evidence="5 8" id="KW-1133">Transmembrane helix</keyword>
<dbReference type="RefSeq" id="WP_188858908.1">
    <property type="nucleotide sequence ID" value="NZ_BMLT01000002.1"/>
</dbReference>
<dbReference type="AlphaFoldDB" id="A0A918DPG0"/>
<evidence type="ECO:0000259" key="12">
    <source>
        <dbReference type="Pfam" id="PF12795"/>
    </source>
</evidence>
<evidence type="ECO:0000256" key="1">
    <source>
        <dbReference type="ARBA" id="ARBA00004651"/>
    </source>
</evidence>
<evidence type="ECO:0000313" key="15">
    <source>
        <dbReference type="EMBL" id="GGO78240.1"/>
    </source>
</evidence>
<evidence type="ECO:0000256" key="5">
    <source>
        <dbReference type="ARBA" id="ARBA00022989"/>
    </source>
</evidence>